<reference evidence="2" key="1">
    <citation type="submission" date="2018-05" db="EMBL/GenBank/DDBJ databases">
        <authorList>
            <person name="Lanie J.A."/>
            <person name="Ng W.-L."/>
            <person name="Kazmierczak K.M."/>
            <person name="Andrzejewski T.M."/>
            <person name="Davidsen T.M."/>
            <person name="Wayne K.J."/>
            <person name="Tettelin H."/>
            <person name="Glass J.I."/>
            <person name="Rusch D."/>
            <person name="Podicherti R."/>
            <person name="Tsui H.-C.T."/>
            <person name="Winkler M.E."/>
        </authorList>
    </citation>
    <scope>NUCLEOTIDE SEQUENCE</scope>
</reference>
<evidence type="ECO:0000259" key="1">
    <source>
        <dbReference type="Pfam" id="PF13485"/>
    </source>
</evidence>
<dbReference type="EMBL" id="UINC01010142">
    <property type="protein sequence ID" value="SVA45230.1"/>
    <property type="molecule type" value="Genomic_DNA"/>
</dbReference>
<proteinExistence type="predicted"/>
<name>A0A381VY58_9ZZZZ</name>
<dbReference type="Pfam" id="PF13485">
    <property type="entry name" value="Peptidase_MA_2"/>
    <property type="match status" value="1"/>
</dbReference>
<sequence>MNFSSTVTLASDSDIKIKSASAESEFPEGIRFSVQAISSSRISEIAVNFRIGQQVSGVYEYLDFEDGLEVNGSLFWKTNTSPKYVPPGTIIEYSFSISDESGNTFNSENNYLVYSDTRFEWQEVEFGTISVAYHGPVKSRAEDLLNAMNQTLYAMEPIFGDVQGDPIRVTMYNNVAEMMGALPPSSSTIRSELITEGQAYPDIGTVLVLGGGRLSRGTASHEVTHILVHRAGDSVFSSIPSWLNEGLAEFGNVSPSFSYDVALDFAVHADRLMPITSMRNRPGNPEDVIIFYGSASSIVEFMIYKFGPDKMFNLLTEHKSGRNLDDSIQFVYGISKLELENGWRNYIGAPIYEPDLSENKLPTPIPRPAVGLFSLTPQSGSTSVKSTGIDTSKNITLYDQGNETVNSESQNVEAPRSGGCTRLNNKNSGTDYSMFLLIIPPLFIWSRRR</sequence>
<evidence type="ECO:0000313" key="2">
    <source>
        <dbReference type="EMBL" id="SVA45230.1"/>
    </source>
</evidence>
<feature type="domain" description="Peptidase MA-like" evidence="1">
    <location>
        <begin position="159"/>
        <end position="347"/>
    </location>
</feature>
<organism evidence="2">
    <name type="scientific">marine metagenome</name>
    <dbReference type="NCBI Taxonomy" id="408172"/>
    <lineage>
        <taxon>unclassified sequences</taxon>
        <taxon>metagenomes</taxon>
        <taxon>ecological metagenomes</taxon>
    </lineage>
</organism>
<dbReference type="InterPro" id="IPR039568">
    <property type="entry name" value="Peptidase_MA-like_dom"/>
</dbReference>
<gene>
    <name evidence="2" type="ORF">METZ01_LOCUS98084</name>
</gene>
<dbReference type="AlphaFoldDB" id="A0A381VY58"/>
<protein>
    <recommendedName>
        <fullName evidence="1">Peptidase MA-like domain-containing protein</fullName>
    </recommendedName>
</protein>
<accession>A0A381VY58</accession>